<accession>A0A6A5SVD7</accession>
<evidence type="ECO:0000313" key="3">
    <source>
        <dbReference type="Proteomes" id="UP000800038"/>
    </source>
</evidence>
<protein>
    <submittedName>
        <fullName evidence="2">Uncharacterized protein</fullName>
    </submittedName>
</protein>
<evidence type="ECO:0000256" key="1">
    <source>
        <dbReference type="SAM" id="SignalP"/>
    </source>
</evidence>
<proteinExistence type="predicted"/>
<name>A0A6A5SVD7_9PLEO</name>
<evidence type="ECO:0000313" key="2">
    <source>
        <dbReference type="EMBL" id="KAF1943692.1"/>
    </source>
</evidence>
<dbReference type="AlphaFoldDB" id="A0A6A5SVD7"/>
<reference evidence="2" key="1">
    <citation type="journal article" date="2020" name="Stud. Mycol.">
        <title>101 Dothideomycetes genomes: a test case for predicting lifestyles and emergence of pathogens.</title>
        <authorList>
            <person name="Haridas S."/>
            <person name="Albert R."/>
            <person name="Binder M."/>
            <person name="Bloem J."/>
            <person name="Labutti K."/>
            <person name="Salamov A."/>
            <person name="Andreopoulos B."/>
            <person name="Baker S."/>
            <person name="Barry K."/>
            <person name="Bills G."/>
            <person name="Bluhm B."/>
            <person name="Cannon C."/>
            <person name="Castanera R."/>
            <person name="Culley D."/>
            <person name="Daum C."/>
            <person name="Ezra D."/>
            <person name="Gonzalez J."/>
            <person name="Henrissat B."/>
            <person name="Kuo A."/>
            <person name="Liang C."/>
            <person name="Lipzen A."/>
            <person name="Lutzoni F."/>
            <person name="Magnuson J."/>
            <person name="Mondo S."/>
            <person name="Nolan M."/>
            <person name="Ohm R."/>
            <person name="Pangilinan J."/>
            <person name="Park H.-J."/>
            <person name="Ramirez L."/>
            <person name="Alfaro M."/>
            <person name="Sun H."/>
            <person name="Tritt A."/>
            <person name="Yoshinaga Y."/>
            <person name="Zwiers L.-H."/>
            <person name="Turgeon B."/>
            <person name="Goodwin S."/>
            <person name="Spatafora J."/>
            <person name="Crous P."/>
            <person name="Grigoriev I."/>
        </authorList>
    </citation>
    <scope>NUCLEOTIDE SEQUENCE</scope>
    <source>
        <strain evidence="2">CBS 161.51</strain>
    </source>
</reference>
<organism evidence="2 3">
    <name type="scientific">Clathrospora elynae</name>
    <dbReference type="NCBI Taxonomy" id="706981"/>
    <lineage>
        <taxon>Eukaryota</taxon>
        <taxon>Fungi</taxon>
        <taxon>Dikarya</taxon>
        <taxon>Ascomycota</taxon>
        <taxon>Pezizomycotina</taxon>
        <taxon>Dothideomycetes</taxon>
        <taxon>Pleosporomycetidae</taxon>
        <taxon>Pleosporales</taxon>
        <taxon>Diademaceae</taxon>
        <taxon>Clathrospora</taxon>
    </lineage>
</organism>
<dbReference type="EMBL" id="ML976023">
    <property type="protein sequence ID" value="KAF1943692.1"/>
    <property type="molecule type" value="Genomic_DNA"/>
</dbReference>
<feature type="chain" id="PRO_5025443849" evidence="1">
    <location>
        <begin position="22"/>
        <end position="102"/>
    </location>
</feature>
<feature type="signal peptide" evidence="1">
    <location>
        <begin position="1"/>
        <end position="21"/>
    </location>
</feature>
<keyword evidence="3" id="KW-1185">Reference proteome</keyword>
<gene>
    <name evidence="2" type="ORF">EJ02DRAFT_126722</name>
</gene>
<keyword evidence="1" id="KW-0732">Signal</keyword>
<dbReference type="Proteomes" id="UP000800038">
    <property type="component" value="Unassembled WGS sequence"/>
</dbReference>
<sequence>MAAGSLLIGLIAGLFLALLLQQVVVPTIRLPDHNSSTEAAKPPLPLSELIAHMVKNALRAASRYKSAVSLQHLAPPLLLTSPNYTSSSKASFSITQYTMSNS</sequence>